<accession>A0A9D6LQM6</accession>
<feature type="compositionally biased region" description="Basic and acidic residues" evidence="1">
    <location>
        <begin position="24"/>
        <end position="36"/>
    </location>
</feature>
<evidence type="ECO:0000313" key="2">
    <source>
        <dbReference type="EMBL" id="MBI3627928.1"/>
    </source>
</evidence>
<evidence type="ECO:0000313" key="3">
    <source>
        <dbReference type="Proteomes" id="UP000808388"/>
    </source>
</evidence>
<dbReference type="AlphaFoldDB" id="A0A9D6LQM6"/>
<organism evidence="2 3">
    <name type="scientific">Candidatus Sungiibacteriota bacterium</name>
    <dbReference type="NCBI Taxonomy" id="2750080"/>
    <lineage>
        <taxon>Bacteria</taxon>
        <taxon>Candidatus Sungiibacteriota</taxon>
    </lineage>
</organism>
<dbReference type="EMBL" id="JACQCQ010000013">
    <property type="protein sequence ID" value="MBI3627928.1"/>
    <property type="molecule type" value="Genomic_DNA"/>
</dbReference>
<gene>
    <name evidence="2" type="ORF">HY220_04285</name>
</gene>
<protein>
    <submittedName>
        <fullName evidence="2">Uncharacterized protein</fullName>
    </submittedName>
</protein>
<feature type="region of interest" description="Disordered" evidence="1">
    <location>
        <begin position="24"/>
        <end position="46"/>
    </location>
</feature>
<name>A0A9D6LQM6_9BACT</name>
<proteinExistence type="predicted"/>
<dbReference type="Proteomes" id="UP000808388">
    <property type="component" value="Unassembled WGS sequence"/>
</dbReference>
<sequence>MDELRGSFGLEELGRDLKFRHFDFSPQKSKPDDVAKSADGPKAPKAEQKVVLIPELRSVILDLSAERKLKAEWDRRYRRN</sequence>
<comment type="caution">
    <text evidence="2">The sequence shown here is derived from an EMBL/GenBank/DDBJ whole genome shotgun (WGS) entry which is preliminary data.</text>
</comment>
<evidence type="ECO:0000256" key="1">
    <source>
        <dbReference type="SAM" id="MobiDB-lite"/>
    </source>
</evidence>
<reference evidence="2" key="1">
    <citation type="submission" date="2020-07" db="EMBL/GenBank/DDBJ databases">
        <title>Huge and variable diversity of episymbiotic CPR bacteria and DPANN archaea in groundwater ecosystems.</title>
        <authorList>
            <person name="He C.Y."/>
            <person name="Keren R."/>
            <person name="Whittaker M."/>
            <person name="Farag I.F."/>
            <person name="Doudna J."/>
            <person name="Cate J.H.D."/>
            <person name="Banfield J.F."/>
        </authorList>
    </citation>
    <scope>NUCLEOTIDE SEQUENCE</scope>
    <source>
        <strain evidence="2">NC_groundwater_972_Pr1_S-0.2um_49_27</strain>
    </source>
</reference>